<comment type="subcellular location">
    <subcellularLocation>
        <location evidence="4">Host cell membrane</location>
        <topology evidence="4">Peripheral membrane protein</topology>
        <orientation evidence="4">Cytoplasmic side</orientation>
    </subcellularLocation>
    <subcellularLocation>
        <location evidence="2">Host cytoplasm</location>
    </subcellularLocation>
    <subcellularLocation>
        <location evidence="1">Host nucleus</location>
    </subcellularLocation>
    <subcellularLocation>
        <location evidence="3">Virion</location>
    </subcellularLocation>
</comment>
<dbReference type="GO" id="GO:0042025">
    <property type="term" value="C:host cell nucleus"/>
    <property type="evidence" value="ECO:0007669"/>
    <property type="project" value="UniProtKB-SubCell"/>
</dbReference>
<dbReference type="EMBL" id="MN125680">
    <property type="protein sequence ID" value="QJU70053.1"/>
    <property type="molecule type" value="Genomic_RNA"/>
</dbReference>
<keyword evidence="10" id="KW-1043">Host membrane</keyword>
<evidence type="ECO:0000256" key="5">
    <source>
        <dbReference type="ARBA" id="ARBA00007564"/>
    </source>
</evidence>
<sequence length="278" mass="31119">MINQRPDKINNIVTKKEQDGANMETYVNKLHEGSTYTAAVQYNVLEKDDDPASLTIWVPMFQSSVPADLLIKELASINILVKQISTPKGPSLRVTINSRSAVLAQMPSNFIISANVSLDERSKLAYDVTTPCEIKACSLTCLKVKSMLTTVKDLTMKTFNPTHEIIALCEFENIMTSKRVIIPTYLRSISVKNKDLNSLENIATTEFKNAITNAKIIPYAGLVLVITVTDNKGAFKYIKPQSQFIVDLGAYLEKESIYYVTTNWKHTATRFSIKPLED</sequence>
<keyword evidence="8" id="KW-1048">Host nucleus</keyword>
<comment type="similarity">
    <text evidence="5">Belongs to the pneumovirinae M protein family.</text>
</comment>
<name>A0A6G6C4B9_HRSV</name>
<dbReference type="Pfam" id="PF03393">
    <property type="entry name" value="Matrix_Pneumo_N"/>
    <property type="match status" value="1"/>
</dbReference>
<dbReference type="EMBL" id="MN167841">
    <property type="protein sequence ID" value="QID75878.1"/>
    <property type="molecule type" value="Viral_cRNA"/>
</dbReference>
<evidence type="ECO:0000256" key="10">
    <source>
        <dbReference type="ARBA" id="ARBA00022870"/>
    </source>
</evidence>
<feature type="domain" description="Matrix protein C-terminal" evidence="16">
    <location>
        <begin position="158"/>
        <end position="274"/>
    </location>
</feature>
<dbReference type="GO" id="GO:0019031">
    <property type="term" value="C:viral envelope"/>
    <property type="evidence" value="ECO:0007669"/>
    <property type="project" value="InterPro"/>
</dbReference>
<dbReference type="GO" id="GO:0019068">
    <property type="term" value="P:virion assembly"/>
    <property type="evidence" value="ECO:0007669"/>
    <property type="project" value="InterPro"/>
</dbReference>
<evidence type="ECO:0000313" key="20">
    <source>
        <dbReference type="EMBL" id="QJU70025.1"/>
    </source>
</evidence>
<evidence type="ECO:0000259" key="16">
    <source>
        <dbReference type="Pfam" id="PF23766"/>
    </source>
</evidence>
<evidence type="ECO:0000313" key="21">
    <source>
        <dbReference type="EMBL" id="QJU70044.1"/>
    </source>
</evidence>
<keyword evidence="7" id="KW-1032">Host cell membrane</keyword>
<evidence type="ECO:0000256" key="7">
    <source>
        <dbReference type="ARBA" id="ARBA00022511"/>
    </source>
</evidence>
<keyword evidence="13" id="KW-0468">Viral matrix protein</keyword>
<evidence type="ECO:0000259" key="15">
    <source>
        <dbReference type="Pfam" id="PF03393"/>
    </source>
</evidence>
<evidence type="ECO:0000256" key="14">
    <source>
        <dbReference type="ARBA" id="ARBA00030420"/>
    </source>
</evidence>
<dbReference type="InterPro" id="IPR005056">
    <property type="entry name" value="MATRX_N_pneumovirus"/>
</dbReference>
<dbReference type="EMBL" id="MN167845">
    <property type="protein sequence ID" value="QID75919.1"/>
    <property type="molecule type" value="Viral_cRNA"/>
</dbReference>
<accession>A0A6G6C4B9</accession>
<keyword evidence="11" id="KW-0472">Membrane</keyword>
<dbReference type="Pfam" id="PF23766">
    <property type="entry name" value="Matrix_Pneumo_C"/>
    <property type="match status" value="1"/>
</dbReference>
<keyword evidence="12" id="KW-1035">Host cytoplasm</keyword>
<dbReference type="InterPro" id="IPR055461">
    <property type="entry name" value="Matrix_Pneumo_C"/>
</dbReference>
<evidence type="ECO:0000313" key="17">
    <source>
        <dbReference type="EMBL" id="QID75878.1"/>
    </source>
</evidence>
<organismHost>
    <name type="scientific">Homo sapiens</name>
    <name type="common">Human</name>
    <dbReference type="NCBI Taxonomy" id="9606"/>
</organismHost>
<keyword evidence="9" id="KW-0946">Virion</keyword>
<evidence type="ECO:0000256" key="8">
    <source>
        <dbReference type="ARBA" id="ARBA00022562"/>
    </source>
</evidence>
<dbReference type="GO" id="GO:0039660">
    <property type="term" value="F:structural constituent of virion"/>
    <property type="evidence" value="ECO:0007669"/>
    <property type="project" value="UniProtKB-KW"/>
</dbReference>
<dbReference type="GO" id="GO:0020002">
    <property type="term" value="C:host cell plasma membrane"/>
    <property type="evidence" value="ECO:0007669"/>
    <property type="project" value="UniProtKB-SubCell"/>
</dbReference>
<evidence type="ECO:0000256" key="6">
    <source>
        <dbReference type="ARBA" id="ARBA00017678"/>
    </source>
</evidence>
<reference evidence="17" key="1">
    <citation type="submission" date="2019-07" db="EMBL/GenBank/DDBJ databases">
        <authorList>
            <person name="Chu H."/>
            <person name="Scott E."/>
            <person name="Roychoudhury P."/>
        </authorList>
    </citation>
    <scope>NUCLEOTIDE SEQUENCE</scope>
    <source>
        <strain evidence="19">GH140304/USA/2014</strain>
        <strain evidence="20">GH320346/USA/2012</strain>
        <strain evidence="21">GH340185/USA/2014</strain>
        <strain evidence="22">GH340189/USA/2014</strain>
        <strain evidence="17">GH540134/USA/2014</strain>
        <strain evidence="18">GH640093/USA/2014</strain>
    </source>
</reference>
<evidence type="ECO:0000256" key="1">
    <source>
        <dbReference type="ARBA" id="ARBA00004147"/>
    </source>
</evidence>
<evidence type="ECO:0000313" key="22">
    <source>
        <dbReference type="EMBL" id="QJU70053.1"/>
    </source>
</evidence>
<evidence type="ECO:0000256" key="12">
    <source>
        <dbReference type="ARBA" id="ARBA00023200"/>
    </source>
</evidence>
<dbReference type="EMBL" id="MN125664">
    <property type="protein sequence ID" value="QJU69912.1"/>
    <property type="molecule type" value="Genomic_RNA"/>
</dbReference>
<evidence type="ECO:0000256" key="3">
    <source>
        <dbReference type="ARBA" id="ARBA00004328"/>
    </source>
</evidence>
<evidence type="ECO:0000256" key="13">
    <source>
        <dbReference type="ARBA" id="ARBA00023311"/>
    </source>
</evidence>
<evidence type="ECO:0000313" key="19">
    <source>
        <dbReference type="EMBL" id="QJU69912.1"/>
    </source>
</evidence>
<evidence type="ECO:0000313" key="18">
    <source>
        <dbReference type="EMBL" id="QID75919.1"/>
    </source>
</evidence>
<dbReference type="Gene3D" id="2.70.20.30">
    <property type="entry name" value="HRSV-S2 matrix protein, N-terminal domain"/>
    <property type="match status" value="1"/>
</dbReference>
<evidence type="ECO:0000256" key="11">
    <source>
        <dbReference type="ARBA" id="ARBA00023136"/>
    </source>
</evidence>
<dbReference type="EMBL" id="MN125677">
    <property type="protein sequence ID" value="QJU70025.1"/>
    <property type="molecule type" value="Genomic_RNA"/>
</dbReference>
<protein>
    <recommendedName>
        <fullName evidence="6">Matrix protein</fullName>
    </recommendedName>
    <alternativeName>
        <fullName evidence="14">M protein</fullName>
    </alternativeName>
</protein>
<evidence type="ECO:0000256" key="2">
    <source>
        <dbReference type="ARBA" id="ARBA00004192"/>
    </source>
</evidence>
<organism evidence="17">
    <name type="scientific">Human respiratory syncytial virus</name>
    <dbReference type="NCBI Taxonomy" id="11250"/>
    <lineage>
        <taxon>Viruses</taxon>
        <taxon>Riboviria</taxon>
        <taxon>Orthornavirae</taxon>
        <taxon>Negarnaviricota</taxon>
        <taxon>Haploviricotina</taxon>
        <taxon>Monjiviricetes</taxon>
        <taxon>Mononegavirales</taxon>
        <taxon>Pneumoviridae</taxon>
        <taxon>Orthopneumovirus</taxon>
        <taxon>Orthopneumovirus hominis</taxon>
    </lineage>
</organism>
<dbReference type="InterPro" id="IPR043062">
    <property type="entry name" value="Pneu_matrix_N"/>
</dbReference>
<dbReference type="GO" id="GO:0030430">
    <property type="term" value="C:host cell cytoplasm"/>
    <property type="evidence" value="ECO:0007669"/>
    <property type="project" value="UniProtKB-SubCell"/>
</dbReference>
<evidence type="ECO:0000256" key="4">
    <source>
        <dbReference type="ARBA" id="ARBA00004501"/>
    </source>
</evidence>
<gene>
    <name evidence="17" type="primary">M</name>
    <name evidence="22" type="ORF">ABIGIELP_00005</name>
    <name evidence="20" type="ORF">FNCPGGKO_00005</name>
    <name evidence="21" type="ORF">GDDMBLDP_00005</name>
    <name evidence="19" type="ORF">HIDIAHFJ_00005</name>
</gene>
<feature type="domain" description="Matrix protein N-terminal pneumovirus" evidence="15">
    <location>
        <begin position="23"/>
        <end position="149"/>
    </location>
</feature>
<evidence type="ECO:0000256" key="9">
    <source>
        <dbReference type="ARBA" id="ARBA00022844"/>
    </source>
</evidence>
<dbReference type="EMBL" id="MN125679">
    <property type="protein sequence ID" value="QJU70044.1"/>
    <property type="molecule type" value="Genomic_RNA"/>
</dbReference>
<proteinExistence type="inferred from homology"/>